<feature type="domain" description="DUF1206" evidence="2">
    <location>
        <begin position="11"/>
        <end position="76"/>
    </location>
</feature>
<feature type="transmembrane region" description="Helical" evidence="1">
    <location>
        <begin position="180"/>
        <end position="201"/>
    </location>
</feature>
<feature type="transmembrane region" description="Helical" evidence="1">
    <location>
        <begin position="221"/>
        <end position="242"/>
    </location>
</feature>
<dbReference type="Proteomes" id="UP000264006">
    <property type="component" value="Chromosome"/>
</dbReference>
<sequence length="261" mass="26549">MPDTSPSLGQVGFAGRAVLYATTGFLAGRIAIGLPGDAGAQGAMQQLGQLPFGMVLLGILAVTLAVFAFWAGVQAIGGDHGELDVPHRIGRGAQALVHGGLAFLAAKQVFSGGSGGSSQSSLTATVMENPVGRVAIGLVGVGLVAVGVRQLWRAWSGDLREELDGGGHPSWARTAGRLGYAGRGLTYLLIGAFVTHGAVVFDPDEATGLDRALDELSRTAPGRVAVVVVALGLVTLAVWFGLVARHGVRDEVDATPEPANG</sequence>
<dbReference type="Pfam" id="PF06724">
    <property type="entry name" value="DUF1206"/>
    <property type="match status" value="3"/>
</dbReference>
<feature type="domain" description="DUF1206" evidence="2">
    <location>
        <begin position="90"/>
        <end position="156"/>
    </location>
</feature>
<protein>
    <submittedName>
        <fullName evidence="3">Integral membrane protein</fullName>
    </submittedName>
</protein>
<keyword evidence="4" id="KW-1185">Reference proteome</keyword>
<evidence type="ECO:0000256" key="1">
    <source>
        <dbReference type="SAM" id="Phobius"/>
    </source>
</evidence>
<dbReference type="KEGG" id="euz:DVS28_a4597"/>
<proteinExistence type="predicted"/>
<evidence type="ECO:0000259" key="2">
    <source>
        <dbReference type="Pfam" id="PF06724"/>
    </source>
</evidence>
<feature type="domain" description="DUF1206" evidence="2">
    <location>
        <begin position="178"/>
        <end position="245"/>
    </location>
</feature>
<name>A0A346Y461_9ACTN</name>
<reference evidence="3 4" key="1">
    <citation type="submission" date="2018-09" db="EMBL/GenBank/DDBJ databases">
        <title>Complete genome sequence of Euzebya sp. DY32-46 isolated from seawater of Pacific Ocean.</title>
        <authorList>
            <person name="Xu L."/>
            <person name="Wu Y.-H."/>
            <person name="Xu X.-W."/>
        </authorList>
    </citation>
    <scope>NUCLEOTIDE SEQUENCE [LARGE SCALE GENOMIC DNA]</scope>
    <source>
        <strain evidence="3 4">DY32-46</strain>
    </source>
</reference>
<evidence type="ECO:0000313" key="3">
    <source>
        <dbReference type="EMBL" id="AXV09258.1"/>
    </source>
</evidence>
<feature type="transmembrane region" description="Helical" evidence="1">
    <location>
        <begin position="12"/>
        <end position="32"/>
    </location>
</feature>
<evidence type="ECO:0000313" key="4">
    <source>
        <dbReference type="Proteomes" id="UP000264006"/>
    </source>
</evidence>
<gene>
    <name evidence="3" type="ORF">DVS28_a4597</name>
</gene>
<keyword evidence="1" id="KW-0812">Transmembrane</keyword>
<dbReference type="RefSeq" id="WP_164710909.1">
    <property type="nucleotide sequence ID" value="NZ_CP031165.1"/>
</dbReference>
<keyword evidence="1" id="KW-1133">Transmembrane helix</keyword>
<dbReference type="InterPro" id="IPR009597">
    <property type="entry name" value="DUF1206"/>
</dbReference>
<feature type="transmembrane region" description="Helical" evidence="1">
    <location>
        <begin position="52"/>
        <end position="73"/>
    </location>
</feature>
<dbReference type="EMBL" id="CP031165">
    <property type="protein sequence ID" value="AXV09258.1"/>
    <property type="molecule type" value="Genomic_DNA"/>
</dbReference>
<accession>A0A346Y461</accession>
<keyword evidence="1" id="KW-0472">Membrane</keyword>
<organism evidence="3 4">
    <name type="scientific">Euzebya pacifica</name>
    <dbReference type="NCBI Taxonomy" id="1608957"/>
    <lineage>
        <taxon>Bacteria</taxon>
        <taxon>Bacillati</taxon>
        <taxon>Actinomycetota</taxon>
        <taxon>Nitriliruptoria</taxon>
        <taxon>Euzebyales</taxon>
    </lineage>
</organism>
<dbReference type="AlphaFoldDB" id="A0A346Y461"/>